<feature type="transmembrane region" description="Helical" evidence="1">
    <location>
        <begin position="21"/>
        <end position="41"/>
    </location>
</feature>
<protein>
    <submittedName>
        <fullName evidence="2">Uncharacterized protein</fullName>
    </submittedName>
</protein>
<dbReference type="STRING" id="121290.APY04_2224"/>
<evidence type="ECO:0000313" key="3">
    <source>
        <dbReference type="Proteomes" id="UP000059074"/>
    </source>
</evidence>
<sequence length="132" mass="13439">MTQAQGNITQRSQFPQLHAAALYLYALLFAVLSVAPAGPLLDSGMAAGVRAGAPALDHTLRSENLALAARVSPDEHSGAPSSPPPHVALAASGFAIAVALGLQSTARASSAKLLHKARSAHRTRAPPPALLV</sequence>
<name>A0A109BDS0_HYPSL</name>
<dbReference type="AlphaFoldDB" id="A0A109BDS0"/>
<evidence type="ECO:0000313" key="2">
    <source>
        <dbReference type="EMBL" id="KWT66817.1"/>
    </source>
</evidence>
<dbReference type="EMBL" id="LMTR01000071">
    <property type="protein sequence ID" value="KWT66817.1"/>
    <property type="molecule type" value="Genomic_DNA"/>
</dbReference>
<keyword evidence="1" id="KW-0472">Membrane</keyword>
<proteinExistence type="predicted"/>
<keyword evidence="3" id="KW-1185">Reference proteome</keyword>
<keyword evidence="1" id="KW-1133">Transmembrane helix</keyword>
<evidence type="ECO:0000256" key="1">
    <source>
        <dbReference type="SAM" id="Phobius"/>
    </source>
</evidence>
<dbReference type="PATRIC" id="fig|121290.4.peg.2423"/>
<organism evidence="2 3">
    <name type="scientific">Hyphomicrobium sulfonivorans</name>
    <dbReference type="NCBI Taxonomy" id="121290"/>
    <lineage>
        <taxon>Bacteria</taxon>
        <taxon>Pseudomonadati</taxon>
        <taxon>Pseudomonadota</taxon>
        <taxon>Alphaproteobacteria</taxon>
        <taxon>Hyphomicrobiales</taxon>
        <taxon>Hyphomicrobiaceae</taxon>
        <taxon>Hyphomicrobium</taxon>
    </lineage>
</organism>
<accession>A0A109BDS0</accession>
<dbReference type="Proteomes" id="UP000059074">
    <property type="component" value="Unassembled WGS sequence"/>
</dbReference>
<dbReference type="RefSeq" id="WP_068462445.1">
    <property type="nucleotide sequence ID" value="NZ_LMTR01000071.1"/>
</dbReference>
<gene>
    <name evidence="2" type="ORF">APY04_2224</name>
</gene>
<reference evidence="2 3" key="1">
    <citation type="submission" date="2015-10" db="EMBL/GenBank/DDBJ databases">
        <title>Transcriptomic analysis of a linuron degrading triple-species bacterial consortium.</title>
        <authorList>
            <person name="Albers P."/>
        </authorList>
    </citation>
    <scope>NUCLEOTIDE SEQUENCE [LARGE SCALE GENOMIC DNA]</scope>
    <source>
        <strain evidence="2 3">WDL6</strain>
    </source>
</reference>
<keyword evidence="1" id="KW-0812">Transmembrane</keyword>
<comment type="caution">
    <text evidence="2">The sequence shown here is derived from an EMBL/GenBank/DDBJ whole genome shotgun (WGS) entry which is preliminary data.</text>
</comment>